<feature type="region of interest" description="Disordered" evidence="2">
    <location>
        <begin position="148"/>
        <end position="190"/>
    </location>
</feature>
<dbReference type="RefSeq" id="WP_046047604.1">
    <property type="nucleotide sequence ID" value="NZ_LACD01000021.1"/>
</dbReference>
<feature type="signal peptide" evidence="3">
    <location>
        <begin position="1"/>
        <end position="20"/>
    </location>
</feature>
<gene>
    <name evidence="5" type="ORF">VC34_17230</name>
</gene>
<evidence type="ECO:0000256" key="1">
    <source>
        <dbReference type="ARBA" id="ARBA00022729"/>
    </source>
</evidence>
<organism evidence="5 6">
    <name type="scientific">Pseudomonas fluorescens</name>
    <dbReference type="NCBI Taxonomy" id="294"/>
    <lineage>
        <taxon>Bacteria</taxon>
        <taxon>Pseudomonadati</taxon>
        <taxon>Pseudomonadota</taxon>
        <taxon>Gammaproteobacteria</taxon>
        <taxon>Pseudomonadales</taxon>
        <taxon>Pseudomonadaceae</taxon>
        <taxon>Pseudomonas</taxon>
    </lineage>
</organism>
<sequence>MLIRSLTLTTLLAFAGPLFAADDGSPLDMDKGRSRPLIVIAPSTVDPTWVSLKKSLDEPANRKGFTERNMVLYTVLNLMGQREGKDLGPQDTAALIRSLKLGAGAKSKVILVGKDGEKKLESSGDESKSVDLKKIFDTIDALPATEKEAAATTVATPVEAAEPVNGAKGAKGAKPGKSAKPAKPPEMPDD</sequence>
<comment type="caution">
    <text evidence="5">The sequence shown here is derived from an EMBL/GenBank/DDBJ whole genome shotgun (WGS) entry which is preliminary data.</text>
</comment>
<evidence type="ECO:0000313" key="6">
    <source>
        <dbReference type="Proteomes" id="UP000033500"/>
    </source>
</evidence>
<dbReference type="PATRIC" id="fig|294.131.peg.2299"/>
<feature type="chain" id="PRO_5002478925" evidence="3">
    <location>
        <begin position="21"/>
        <end position="190"/>
    </location>
</feature>
<evidence type="ECO:0000313" key="5">
    <source>
        <dbReference type="EMBL" id="KJZ42337.1"/>
    </source>
</evidence>
<accession>A0A0F4TG18</accession>
<keyword evidence="5" id="KW-0030">Aminoacyl-tRNA synthetase</keyword>
<dbReference type="Proteomes" id="UP000033500">
    <property type="component" value="Unassembled WGS sequence"/>
</dbReference>
<dbReference type="AlphaFoldDB" id="A0A0F4TG18"/>
<reference evidence="5 6" key="1">
    <citation type="submission" date="2015-03" db="EMBL/GenBank/DDBJ databases">
        <title>Comparative genomics of Pseudomonas insights into diversity of traits involved in vanlence and defense.</title>
        <authorList>
            <person name="Qin Y."/>
        </authorList>
    </citation>
    <scope>NUCLEOTIDE SEQUENCE [LARGE SCALE GENOMIC DNA]</scope>
    <source>
        <strain evidence="5 6">C3</strain>
    </source>
</reference>
<dbReference type="Pfam" id="PF13778">
    <property type="entry name" value="DUF4174"/>
    <property type="match status" value="1"/>
</dbReference>
<dbReference type="GO" id="GO:0004812">
    <property type="term" value="F:aminoacyl-tRNA ligase activity"/>
    <property type="evidence" value="ECO:0007669"/>
    <property type="project" value="UniProtKB-KW"/>
</dbReference>
<dbReference type="InterPro" id="IPR025232">
    <property type="entry name" value="DUF4174"/>
</dbReference>
<protein>
    <submittedName>
        <fullName evidence="5">Tyrosyl-trna synthetase</fullName>
    </submittedName>
</protein>
<evidence type="ECO:0000256" key="3">
    <source>
        <dbReference type="SAM" id="SignalP"/>
    </source>
</evidence>
<evidence type="ECO:0000259" key="4">
    <source>
        <dbReference type="Pfam" id="PF13778"/>
    </source>
</evidence>
<dbReference type="EMBL" id="LACD01000021">
    <property type="protein sequence ID" value="KJZ42337.1"/>
    <property type="molecule type" value="Genomic_DNA"/>
</dbReference>
<name>A0A0F4TG18_PSEFL</name>
<feature type="domain" description="DUF4174" evidence="4">
    <location>
        <begin position="27"/>
        <end position="148"/>
    </location>
</feature>
<feature type="compositionally biased region" description="Low complexity" evidence="2">
    <location>
        <begin position="150"/>
        <end position="181"/>
    </location>
</feature>
<proteinExistence type="predicted"/>
<keyword evidence="5" id="KW-0436">Ligase</keyword>
<keyword evidence="1 3" id="KW-0732">Signal</keyword>
<evidence type="ECO:0000256" key="2">
    <source>
        <dbReference type="SAM" id="MobiDB-lite"/>
    </source>
</evidence>